<comment type="function">
    <text evidence="10">Catalyzes the transfer of an acyl group from acyl-phosphate (acyl-PO(4)) to glycerol-3-phosphate (G3P) to form lysophosphatidic acid (LPA). This enzyme utilizes acyl-phosphate as fatty acyl donor, but not acyl-CoA or acyl-ACP.</text>
</comment>
<comment type="catalytic activity">
    <reaction evidence="10">
        <text>an acyl phosphate + sn-glycerol 3-phosphate = a 1-acyl-sn-glycero-3-phosphate + phosphate</text>
        <dbReference type="Rhea" id="RHEA:34075"/>
        <dbReference type="ChEBI" id="CHEBI:43474"/>
        <dbReference type="ChEBI" id="CHEBI:57597"/>
        <dbReference type="ChEBI" id="CHEBI:57970"/>
        <dbReference type="ChEBI" id="CHEBI:59918"/>
        <dbReference type="EC" id="2.3.1.275"/>
    </reaction>
</comment>
<feature type="transmembrane region" description="Helical" evidence="10">
    <location>
        <begin position="6"/>
        <end position="27"/>
    </location>
</feature>
<dbReference type="EMBL" id="PVTO01000001">
    <property type="protein sequence ID" value="PRY84197.1"/>
    <property type="molecule type" value="Genomic_DNA"/>
</dbReference>
<dbReference type="SMART" id="SM01207">
    <property type="entry name" value="G3P_acyltransf"/>
    <property type="match status" value="1"/>
</dbReference>
<dbReference type="HAMAP" id="MF_01043">
    <property type="entry name" value="PlsY"/>
    <property type="match status" value="1"/>
</dbReference>
<dbReference type="Proteomes" id="UP000238205">
    <property type="component" value="Unassembled WGS sequence"/>
</dbReference>
<keyword evidence="1 10" id="KW-1003">Cell membrane</keyword>
<comment type="pathway">
    <text evidence="10">Lipid metabolism; phospholipid metabolism.</text>
</comment>
<keyword evidence="9 10" id="KW-1208">Phospholipid metabolism</keyword>
<dbReference type="NCBIfam" id="TIGR00023">
    <property type="entry name" value="glycerol-3-phosphate 1-O-acyltransferase PlsY"/>
    <property type="match status" value="1"/>
</dbReference>
<evidence type="ECO:0000256" key="3">
    <source>
        <dbReference type="ARBA" id="ARBA00022679"/>
    </source>
</evidence>
<dbReference type="OrthoDB" id="9777124at2"/>
<comment type="subcellular location">
    <subcellularLocation>
        <location evidence="10">Cell membrane</location>
        <topology evidence="10">Multi-pass membrane protein</topology>
    </subcellularLocation>
</comment>
<dbReference type="GO" id="GO:0008654">
    <property type="term" value="P:phospholipid biosynthetic process"/>
    <property type="evidence" value="ECO:0007669"/>
    <property type="project" value="UniProtKB-UniRule"/>
</dbReference>
<accession>A0A2T0WBY2</accession>
<feature type="transmembrane region" description="Helical" evidence="10">
    <location>
        <begin position="140"/>
        <end position="173"/>
    </location>
</feature>
<evidence type="ECO:0000256" key="8">
    <source>
        <dbReference type="ARBA" id="ARBA00023209"/>
    </source>
</evidence>
<evidence type="ECO:0000256" key="10">
    <source>
        <dbReference type="HAMAP-Rule" id="MF_01043"/>
    </source>
</evidence>
<feature type="transmembrane region" description="Helical" evidence="10">
    <location>
        <begin position="55"/>
        <end position="74"/>
    </location>
</feature>
<evidence type="ECO:0000256" key="7">
    <source>
        <dbReference type="ARBA" id="ARBA00023136"/>
    </source>
</evidence>
<keyword evidence="5 10" id="KW-1133">Transmembrane helix</keyword>
<evidence type="ECO:0000256" key="1">
    <source>
        <dbReference type="ARBA" id="ARBA00022475"/>
    </source>
</evidence>
<dbReference type="Pfam" id="PF02660">
    <property type="entry name" value="G3P_acyltransf"/>
    <property type="match status" value="1"/>
</dbReference>
<keyword evidence="8 10" id="KW-0594">Phospholipid biosynthesis</keyword>
<feature type="transmembrane region" description="Helical" evidence="10">
    <location>
        <begin position="111"/>
        <end position="134"/>
    </location>
</feature>
<evidence type="ECO:0000256" key="2">
    <source>
        <dbReference type="ARBA" id="ARBA00022516"/>
    </source>
</evidence>
<keyword evidence="3 10" id="KW-0808">Transferase</keyword>
<comment type="similarity">
    <text evidence="10">Belongs to the PlsY family.</text>
</comment>
<keyword evidence="6 10" id="KW-0443">Lipid metabolism</keyword>
<organism evidence="11 12">
    <name type="scientific">Alkalibacterium olivapovliticus</name>
    <dbReference type="NCBI Taxonomy" id="99907"/>
    <lineage>
        <taxon>Bacteria</taxon>
        <taxon>Bacillati</taxon>
        <taxon>Bacillota</taxon>
        <taxon>Bacilli</taxon>
        <taxon>Lactobacillales</taxon>
        <taxon>Carnobacteriaceae</taxon>
        <taxon>Alkalibacterium</taxon>
    </lineage>
</organism>
<keyword evidence="7 10" id="KW-0472">Membrane</keyword>
<evidence type="ECO:0000256" key="9">
    <source>
        <dbReference type="ARBA" id="ARBA00023264"/>
    </source>
</evidence>
<dbReference type="GO" id="GO:0043772">
    <property type="term" value="F:acyl-phosphate glycerol-3-phosphate acyltransferase activity"/>
    <property type="evidence" value="ECO:0007669"/>
    <property type="project" value="UniProtKB-UniRule"/>
</dbReference>
<keyword evidence="2 10" id="KW-0444">Lipid biosynthesis</keyword>
<comment type="caution">
    <text evidence="11">The sequence shown here is derived from an EMBL/GenBank/DDBJ whole genome shotgun (WGS) entry which is preliminary data.</text>
</comment>
<dbReference type="PANTHER" id="PTHR30309:SF0">
    <property type="entry name" value="GLYCEROL-3-PHOSPHATE ACYLTRANSFERASE-RELATED"/>
    <property type="match status" value="1"/>
</dbReference>
<dbReference type="AlphaFoldDB" id="A0A2T0WBY2"/>
<gene>
    <name evidence="10" type="primary">plsY</name>
    <name evidence="11" type="ORF">CLV38_101118</name>
</gene>
<evidence type="ECO:0000256" key="4">
    <source>
        <dbReference type="ARBA" id="ARBA00022692"/>
    </source>
</evidence>
<evidence type="ECO:0000313" key="12">
    <source>
        <dbReference type="Proteomes" id="UP000238205"/>
    </source>
</evidence>
<proteinExistence type="inferred from homology"/>
<name>A0A2T0WBY2_9LACT</name>
<comment type="subunit">
    <text evidence="10">Probably interacts with PlsX.</text>
</comment>
<dbReference type="RefSeq" id="WP_106190134.1">
    <property type="nucleotide sequence ID" value="NZ_PVTO01000001.1"/>
</dbReference>
<dbReference type="InterPro" id="IPR003811">
    <property type="entry name" value="G3P_acylTferase_PlsY"/>
</dbReference>
<dbReference type="EC" id="2.3.1.275" evidence="10"/>
<feature type="transmembrane region" description="Helical" evidence="10">
    <location>
        <begin position="80"/>
        <end position="99"/>
    </location>
</feature>
<evidence type="ECO:0000256" key="6">
    <source>
        <dbReference type="ARBA" id="ARBA00023098"/>
    </source>
</evidence>
<protein>
    <recommendedName>
        <fullName evidence="10">Glycerol-3-phosphate acyltransferase</fullName>
    </recommendedName>
    <alternativeName>
        <fullName evidence="10">Acyl-PO4 G3P acyltransferase</fullName>
    </alternativeName>
    <alternativeName>
        <fullName evidence="10">Acyl-phosphate--glycerol-3-phosphate acyltransferase</fullName>
    </alternativeName>
    <alternativeName>
        <fullName evidence="10">G3P acyltransferase</fullName>
        <shortName evidence="10">GPAT</shortName>
        <ecNumber evidence="10">2.3.1.275</ecNumber>
    </alternativeName>
    <alternativeName>
        <fullName evidence="10">Lysophosphatidic acid synthase</fullName>
        <shortName evidence="10">LPA synthase</shortName>
    </alternativeName>
</protein>
<keyword evidence="11" id="KW-0012">Acyltransferase</keyword>
<dbReference type="UniPathway" id="UPA00085"/>
<evidence type="ECO:0000313" key="11">
    <source>
        <dbReference type="EMBL" id="PRY84197.1"/>
    </source>
</evidence>
<keyword evidence="12" id="KW-1185">Reference proteome</keyword>
<keyword evidence="4 10" id="KW-0812">Transmembrane</keyword>
<sequence length="200" mass="21371">MIEILMIGAAYLLGSIPSGVWIGKLFFQTDIREHGSGNTGTTNTFRVLGKKAGTIVLILDIAKGTIAALLPVWLGLAIHPMVVGIFAVIGHVFPVFAYFKGGKAVATSAGIALGAQPLFVGILIILWSAILYLSSMVSLASIITLLVAAVASLFIGDWVFALIVWVAMIIVVVRHRSNIERIRNGEENRVPFGRNSSKNS</sequence>
<dbReference type="GO" id="GO:0005886">
    <property type="term" value="C:plasma membrane"/>
    <property type="evidence" value="ECO:0007669"/>
    <property type="project" value="UniProtKB-SubCell"/>
</dbReference>
<evidence type="ECO:0000256" key="5">
    <source>
        <dbReference type="ARBA" id="ARBA00022989"/>
    </source>
</evidence>
<reference evidence="11 12" key="1">
    <citation type="submission" date="2018-03" db="EMBL/GenBank/DDBJ databases">
        <title>Genomic Encyclopedia of Archaeal and Bacterial Type Strains, Phase II (KMG-II): from individual species to whole genera.</title>
        <authorList>
            <person name="Goeker M."/>
        </authorList>
    </citation>
    <scope>NUCLEOTIDE SEQUENCE [LARGE SCALE GENOMIC DNA]</scope>
    <source>
        <strain evidence="11 12">DSM 13175</strain>
    </source>
</reference>
<dbReference type="PANTHER" id="PTHR30309">
    <property type="entry name" value="INNER MEMBRANE PROTEIN YGIH"/>
    <property type="match status" value="1"/>
</dbReference>